<evidence type="ECO:0000256" key="2">
    <source>
        <dbReference type="ARBA" id="ARBA00005375"/>
    </source>
</evidence>
<evidence type="ECO:0000256" key="4">
    <source>
        <dbReference type="ARBA" id="ARBA00022729"/>
    </source>
</evidence>
<keyword evidence="4" id="KW-0732">Signal</keyword>
<gene>
    <name evidence="8" type="ORF">NQ314_001571</name>
</gene>
<accession>A0AAV8ZRV0</accession>
<comment type="caution">
    <text evidence="8">The sequence shown here is derived from an EMBL/GenBank/DDBJ whole genome shotgun (WGS) entry which is preliminary data.</text>
</comment>
<dbReference type="PANTHER" id="PTHR11567:SF211">
    <property type="entry name" value="PROSTATIC ACID PHOSPHATASE"/>
    <property type="match status" value="1"/>
</dbReference>
<sequence length="331" mass="38650">MIQIKGIERHYELGKWFRNRYTGFLSEEYSPNDIRVVSTDVDRTLMSAASNLAGLYPPPDSQIWNDDLLWEPIPIHTTASENDEILYMGKECPKYIKLHDEFTSSDYFKNISIENKDLFEYISNHTGWNVTTLDEIGFLYSIFYIYQNYNASYIPAWANNLDQEKFNYLAGLSFASLTFTDDLKRLRVGPFLNYLTNYFENVVENVTDTPKFLMLSAHDITLSSVLNGMGAYDNWPPEYASTIIWELRRNNSGMYYINLLYKKNSTNILEKLTVNGCTFNCAFDDFKINLKSIIVNTTDWEEECLKINHATKFKSYWTLMLLVKVILFCFT</sequence>
<evidence type="ECO:0000313" key="8">
    <source>
        <dbReference type="EMBL" id="KAJ8969813.1"/>
    </source>
</evidence>
<keyword evidence="5" id="KW-0378">Hydrolase</keyword>
<dbReference type="Gene3D" id="3.40.50.1240">
    <property type="entry name" value="Phosphoglycerate mutase-like"/>
    <property type="match status" value="1"/>
</dbReference>
<dbReference type="EMBL" id="JANEYF010000454">
    <property type="protein sequence ID" value="KAJ8969813.1"/>
    <property type="molecule type" value="Genomic_DNA"/>
</dbReference>
<dbReference type="GO" id="GO:0003993">
    <property type="term" value="F:acid phosphatase activity"/>
    <property type="evidence" value="ECO:0007669"/>
    <property type="project" value="UniProtKB-EC"/>
</dbReference>
<dbReference type="PANTHER" id="PTHR11567">
    <property type="entry name" value="ACID PHOSPHATASE-RELATED"/>
    <property type="match status" value="1"/>
</dbReference>
<evidence type="ECO:0000313" key="9">
    <source>
        <dbReference type="Proteomes" id="UP001162156"/>
    </source>
</evidence>
<evidence type="ECO:0000256" key="5">
    <source>
        <dbReference type="ARBA" id="ARBA00022801"/>
    </source>
</evidence>
<dbReference type="InterPro" id="IPR029033">
    <property type="entry name" value="His_PPase_superfam"/>
</dbReference>
<evidence type="ECO:0000256" key="3">
    <source>
        <dbReference type="ARBA" id="ARBA00012646"/>
    </source>
</evidence>
<name>A0AAV8ZRV0_9CUCU</name>
<dbReference type="EC" id="3.1.3.2" evidence="3"/>
<reference evidence="8" key="1">
    <citation type="journal article" date="2023" name="Insect Mol. Biol.">
        <title>Genome sequencing provides insights into the evolution of gene families encoding plant cell wall-degrading enzymes in longhorned beetles.</title>
        <authorList>
            <person name="Shin N.R."/>
            <person name="Okamura Y."/>
            <person name="Kirsch R."/>
            <person name="Pauchet Y."/>
        </authorList>
    </citation>
    <scope>NUCLEOTIDE SEQUENCE</scope>
    <source>
        <strain evidence="8">RBIC_L_NR</strain>
    </source>
</reference>
<keyword evidence="7" id="KW-0325">Glycoprotein</keyword>
<dbReference type="AlphaFoldDB" id="A0AAV8ZRV0"/>
<evidence type="ECO:0000256" key="1">
    <source>
        <dbReference type="ARBA" id="ARBA00000032"/>
    </source>
</evidence>
<dbReference type="InterPro" id="IPR050645">
    <property type="entry name" value="Histidine_acid_phosphatase"/>
</dbReference>
<comment type="similarity">
    <text evidence="2">Belongs to the histidine acid phosphatase family.</text>
</comment>
<organism evidence="8 9">
    <name type="scientific">Rhamnusium bicolor</name>
    <dbReference type="NCBI Taxonomy" id="1586634"/>
    <lineage>
        <taxon>Eukaryota</taxon>
        <taxon>Metazoa</taxon>
        <taxon>Ecdysozoa</taxon>
        <taxon>Arthropoda</taxon>
        <taxon>Hexapoda</taxon>
        <taxon>Insecta</taxon>
        <taxon>Pterygota</taxon>
        <taxon>Neoptera</taxon>
        <taxon>Endopterygota</taxon>
        <taxon>Coleoptera</taxon>
        <taxon>Polyphaga</taxon>
        <taxon>Cucujiformia</taxon>
        <taxon>Chrysomeloidea</taxon>
        <taxon>Cerambycidae</taxon>
        <taxon>Lepturinae</taxon>
        <taxon>Rhagiini</taxon>
        <taxon>Rhamnusium</taxon>
    </lineage>
</organism>
<dbReference type="Proteomes" id="UP001162156">
    <property type="component" value="Unassembled WGS sequence"/>
</dbReference>
<proteinExistence type="inferred from homology"/>
<comment type="catalytic activity">
    <reaction evidence="1">
        <text>a phosphate monoester + H2O = an alcohol + phosphate</text>
        <dbReference type="Rhea" id="RHEA:15017"/>
        <dbReference type="ChEBI" id="CHEBI:15377"/>
        <dbReference type="ChEBI" id="CHEBI:30879"/>
        <dbReference type="ChEBI" id="CHEBI:43474"/>
        <dbReference type="ChEBI" id="CHEBI:67140"/>
        <dbReference type="EC" id="3.1.3.2"/>
    </reaction>
</comment>
<dbReference type="Pfam" id="PF00328">
    <property type="entry name" value="His_Phos_2"/>
    <property type="match status" value="1"/>
</dbReference>
<dbReference type="InterPro" id="IPR000560">
    <property type="entry name" value="His_Pase_clade-2"/>
</dbReference>
<protein>
    <recommendedName>
        <fullName evidence="3">acid phosphatase</fullName>
        <ecNumber evidence="3">3.1.3.2</ecNumber>
    </recommendedName>
</protein>
<evidence type="ECO:0000256" key="6">
    <source>
        <dbReference type="ARBA" id="ARBA00023157"/>
    </source>
</evidence>
<dbReference type="SUPFAM" id="SSF53254">
    <property type="entry name" value="Phosphoglycerate mutase-like"/>
    <property type="match status" value="1"/>
</dbReference>
<keyword evidence="6" id="KW-1015">Disulfide bond</keyword>
<dbReference type="CDD" id="cd07061">
    <property type="entry name" value="HP_HAP_like"/>
    <property type="match status" value="1"/>
</dbReference>
<evidence type="ECO:0000256" key="7">
    <source>
        <dbReference type="ARBA" id="ARBA00023180"/>
    </source>
</evidence>
<keyword evidence="9" id="KW-1185">Reference proteome</keyword>